<dbReference type="KEGG" id="hwa:HQ_2220A"/>
<dbReference type="AlphaFoldDB" id="Q18I32"/>
<proteinExistence type="predicted"/>
<protein>
    <submittedName>
        <fullName evidence="1">Uncharacterized protein</fullName>
    </submittedName>
</protein>
<reference evidence="1 2" key="1">
    <citation type="journal article" date="2006" name="BMC Genomics">
        <title>The genome of the square archaeon Haloquadratum walsbyi: life at the limits of water activity.</title>
        <authorList>
            <person name="Bolhuis H.H."/>
            <person name="Palm P.P."/>
            <person name="Wende A.W."/>
            <person name="Falb M.M."/>
            <person name="Rampp M.M."/>
            <person name="Rodriguez-Valera F.F."/>
            <person name="Pfeiffer F.F."/>
            <person name="Oesterhelt D.D."/>
        </authorList>
    </citation>
    <scope>NUCLEOTIDE SEQUENCE [LARGE SCALE GENOMIC DNA]</scope>
    <source>
        <strain evidence="2">DSM 16790 / HBSQ001</strain>
    </source>
</reference>
<gene>
    <name evidence="1" type="ordered locus">HQ_2220A</name>
</gene>
<dbReference type="HOGENOM" id="CLU_2127788_0_0_2"/>
<name>Q18I32_HALWD</name>
<dbReference type="EMBL" id="AM180088">
    <property type="protein sequence ID" value="CAJ52346.1"/>
    <property type="molecule type" value="Genomic_DNA"/>
</dbReference>
<keyword evidence="2" id="KW-1185">Reference proteome</keyword>
<organism evidence="1 2">
    <name type="scientific">Haloquadratum walsbyi (strain DSM 16790 / HBSQ001)</name>
    <dbReference type="NCBI Taxonomy" id="362976"/>
    <lineage>
        <taxon>Archaea</taxon>
        <taxon>Methanobacteriati</taxon>
        <taxon>Methanobacteriota</taxon>
        <taxon>Stenosarchaea group</taxon>
        <taxon>Halobacteria</taxon>
        <taxon>Halobacteriales</taxon>
        <taxon>Haloferacaceae</taxon>
        <taxon>Haloquadratum</taxon>
    </lineage>
</organism>
<sequence length="113" mass="12835">MYFLNHPFSFITGLMFFLFDHVCTLLCDIVSFEEKSDIYNKNNEMGFFPRCGSRQINEPLRSEAPANDCKQITELAVTAEHAHRLSDERGQTLTGCTPVGADASTFSRYMIAR</sequence>
<evidence type="ECO:0000313" key="1">
    <source>
        <dbReference type="EMBL" id="CAJ52346.1"/>
    </source>
</evidence>
<accession>Q18I32</accession>
<dbReference type="Proteomes" id="UP000001975">
    <property type="component" value="Chromosome"/>
</dbReference>
<evidence type="ECO:0000313" key="2">
    <source>
        <dbReference type="Proteomes" id="UP000001975"/>
    </source>
</evidence>